<evidence type="ECO:0000256" key="1">
    <source>
        <dbReference type="SAM" id="MobiDB-lite"/>
    </source>
</evidence>
<dbReference type="PANTHER" id="PTHR31472">
    <property type="entry name" value="OS05G0244600 PROTEIN"/>
    <property type="match status" value="1"/>
</dbReference>
<dbReference type="SUPFAM" id="SSF50249">
    <property type="entry name" value="Nucleic acid-binding proteins"/>
    <property type="match status" value="1"/>
</dbReference>
<name>A0A086KPZ2_TOXGO</name>
<dbReference type="OrthoDB" id="2274046at2759"/>
<dbReference type="Proteomes" id="UP000028837">
    <property type="component" value="Unassembled WGS sequence"/>
</dbReference>
<gene>
    <name evidence="3" type="ORF">TGDOM2_248810</name>
</gene>
<dbReference type="Gene3D" id="2.40.50.140">
    <property type="entry name" value="Nucleic acid-binding proteins"/>
    <property type="match status" value="1"/>
</dbReference>
<dbReference type="InterPro" id="IPR048970">
    <property type="entry name" value="OB_Ssb-like"/>
</dbReference>
<comment type="caution">
    <text evidence="3">The sequence shown here is derived from an EMBL/GenBank/DDBJ whole genome shotgun (WGS) entry which is preliminary data.</text>
</comment>
<dbReference type="Pfam" id="PF21473">
    <property type="entry name" value="OB_Ssb-like"/>
    <property type="match status" value="1"/>
</dbReference>
<feature type="domain" description="Single-stranded DNA binding protein Ssb-like OB fold" evidence="2">
    <location>
        <begin position="341"/>
        <end position="429"/>
    </location>
</feature>
<dbReference type="EMBL" id="AHZU02000272">
    <property type="protein sequence ID" value="KFG46460.1"/>
    <property type="molecule type" value="Genomic_DNA"/>
</dbReference>
<protein>
    <submittedName>
        <fullName evidence="3">Nuclear factor NF7</fullName>
    </submittedName>
</protein>
<proteinExistence type="predicted"/>
<dbReference type="AlphaFoldDB" id="A0A086KPZ2"/>
<evidence type="ECO:0000259" key="2">
    <source>
        <dbReference type="Pfam" id="PF21473"/>
    </source>
</evidence>
<dbReference type="SMR" id="A0A086KPZ2"/>
<feature type="compositionally biased region" description="Basic residues" evidence="1">
    <location>
        <begin position="480"/>
        <end position="497"/>
    </location>
</feature>
<accession>A0A086KPZ2</accession>
<reference evidence="3 4" key="1">
    <citation type="submission" date="2014-02" db="EMBL/GenBank/DDBJ databases">
        <authorList>
            <person name="Sibley D."/>
            <person name="Venepally P."/>
            <person name="Karamycheva S."/>
            <person name="Hadjithomas M."/>
            <person name="Khan A."/>
            <person name="Brunk B."/>
            <person name="Roos D."/>
            <person name="Caler E."/>
            <person name="Lorenzi H."/>
        </authorList>
    </citation>
    <scope>NUCLEOTIDE SEQUENCE [LARGE SCALE GENOMIC DNA]</scope>
    <source>
        <strain evidence="3 4">GAB2-2007-GAL-DOM2</strain>
    </source>
</reference>
<sequence>MTVATLFPKEEGVGFSLTTQSHGECKVRVDLPSSISQADWERIFSSRMFQDWLSVYATADRLRLLRVALESSQHCKSSGEEKLTSVAMLVEAADKEGEVFSGPVYLRPQRRAVLVLLRNTETRTDMCLFVKKPNLSVGLADTLELPEGEFEAETGRFVGPAAEEVERQLEATIYEKNLVNLTQVTFGGGGLALGGDLSFASLSHDGKANNASQEKGPHVAVGLSGGERVELYLYRANVSPETMAGIEARVGRLRRRGKQTPEVTTHKPGQSGVQLSLVQLGDAWGLVADAPAVSALFLVHELRYHRLMPKYRNPLAESSEEAKTSRPVQKAAATFKSVQDLEPTSKGLNLRVKVVSPKVVDRDRTFPSGRTSREGHMVVGDESAVITLKLVDQQMELPDVEGTPLLIRNGLISMEEGHMKLVVDRWGKIISDIPEAEKESFNFTVNSARDMSATEYELVVLKEDGEEGESGAAPGGGRGRGGRGRGRGRRGLGRGRR</sequence>
<dbReference type="PANTHER" id="PTHR31472:SF5">
    <property type="entry name" value="OS05G0244600 PROTEIN"/>
    <property type="match status" value="1"/>
</dbReference>
<evidence type="ECO:0000313" key="3">
    <source>
        <dbReference type="EMBL" id="KFG46460.1"/>
    </source>
</evidence>
<dbReference type="InterPro" id="IPR012340">
    <property type="entry name" value="NA-bd_OB-fold"/>
</dbReference>
<evidence type="ECO:0000313" key="4">
    <source>
        <dbReference type="Proteomes" id="UP000028837"/>
    </source>
</evidence>
<organism evidence="3 4">
    <name type="scientific">Toxoplasma gondii GAB2-2007-GAL-DOM2</name>
    <dbReference type="NCBI Taxonomy" id="1130820"/>
    <lineage>
        <taxon>Eukaryota</taxon>
        <taxon>Sar</taxon>
        <taxon>Alveolata</taxon>
        <taxon>Apicomplexa</taxon>
        <taxon>Conoidasida</taxon>
        <taxon>Coccidia</taxon>
        <taxon>Eucoccidiorida</taxon>
        <taxon>Eimeriorina</taxon>
        <taxon>Sarcocystidae</taxon>
        <taxon>Toxoplasma</taxon>
    </lineage>
</organism>
<feature type="region of interest" description="Disordered" evidence="1">
    <location>
        <begin position="462"/>
        <end position="497"/>
    </location>
</feature>
<dbReference type="VEuPathDB" id="ToxoDB:TGDOM2_248810"/>